<dbReference type="EMBL" id="BGZK01000100">
    <property type="protein sequence ID" value="GBP18733.1"/>
    <property type="molecule type" value="Genomic_DNA"/>
</dbReference>
<proteinExistence type="predicted"/>
<keyword evidence="2" id="KW-1185">Reference proteome</keyword>
<evidence type="ECO:0000313" key="1">
    <source>
        <dbReference type="EMBL" id="GBP18733.1"/>
    </source>
</evidence>
<comment type="caution">
    <text evidence="1">The sequence shown here is derived from an EMBL/GenBank/DDBJ whole genome shotgun (WGS) entry which is preliminary data.</text>
</comment>
<dbReference type="OrthoDB" id="7359724at2759"/>
<dbReference type="Proteomes" id="UP000299102">
    <property type="component" value="Unassembled WGS sequence"/>
</dbReference>
<accession>A0A4C1TXF1</accession>
<evidence type="ECO:0000313" key="2">
    <source>
        <dbReference type="Proteomes" id="UP000299102"/>
    </source>
</evidence>
<protein>
    <submittedName>
        <fullName evidence="1">Uncharacterized protein</fullName>
    </submittedName>
</protein>
<sequence>MRVRKKPDLRIIIPPSPDDYVEMPASTKRLILEANKIDNDLKYVDDDVAEVGTPLQADSPIVFRVKNSESIRPRTPEIKITEYVEPGEKFANQSKDDENPAKRVRIIFIVNSESNIDTTQIFVCFEVDQTVCFLIKW</sequence>
<name>A0A4C1TXF1_EUMVA</name>
<dbReference type="AlphaFoldDB" id="A0A4C1TXF1"/>
<organism evidence="1 2">
    <name type="scientific">Eumeta variegata</name>
    <name type="common">Bagworm moth</name>
    <name type="synonym">Eumeta japonica</name>
    <dbReference type="NCBI Taxonomy" id="151549"/>
    <lineage>
        <taxon>Eukaryota</taxon>
        <taxon>Metazoa</taxon>
        <taxon>Ecdysozoa</taxon>
        <taxon>Arthropoda</taxon>
        <taxon>Hexapoda</taxon>
        <taxon>Insecta</taxon>
        <taxon>Pterygota</taxon>
        <taxon>Neoptera</taxon>
        <taxon>Endopterygota</taxon>
        <taxon>Lepidoptera</taxon>
        <taxon>Glossata</taxon>
        <taxon>Ditrysia</taxon>
        <taxon>Tineoidea</taxon>
        <taxon>Psychidae</taxon>
        <taxon>Oiketicinae</taxon>
        <taxon>Eumeta</taxon>
    </lineage>
</organism>
<reference evidence="1 2" key="1">
    <citation type="journal article" date="2019" name="Commun. Biol.">
        <title>The bagworm genome reveals a unique fibroin gene that provides high tensile strength.</title>
        <authorList>
            <person name="Kono N."/>
            <person name="Nakamura H."/>
            <person name="Ohtoshi R."/>
            <person name="Tomita M."/>
            <person name="Numata K."/>
            <person name="Arakawa K."/>
        </authorList>
    </citation>
    <scope>NUCLEOTIDE SEQUENCE [LARGE SCALE GENOMIC DNA]</scope>
</reference>
<gene>
    <name evidence="1" type="ORF">EVAR_8560_1</name>
</gene>